<evidence type="ECO:0000313" key="1">
    <source>
        <dbReference type="EMBL" id="URZ09727.1"/>
    </source>
</evidence>
<accession>A0A1S8L6U9</accession>
<dbReference type="EMBL" id="CP096983">
    <property type="protein sequence ID" value="URZ09727.1"/>
    <property type="molecule type" value="Genomic_DNA"/>
</dbReference>
<dbReference type="RefSeq" id="WP_077850586.1">
    <property type="nucleotide sequence ID" value="NZ_CP096983.1"/>
</dbReference>
<dbReference type="Pfam" id="PF00144">
    <property type="entry name" value="Beta-lactamase"/>
    <property type="match status" value="1"/>
</dbReference>
<dbReference type="KEGG" id="crw:CROST_004200"/>
<organism evidence="1 2">
    <name type="scientific">Clostridium felsineum</name>
    <dbReference type="NCBI Taxonomy" id="36839"/>
    <lineage>
        <taxon>Bacteria</taxon>
        <taxon>Bacillati</taxon>
        <taxon>Bacillota</taxon>
        <taxon>Clostridia</taxon>
        <taxon>Eubacteriales</taxon>
        <taxon>Clostridiaceae</taxon>
        <taxon>Clostridium</taxon>
    </lineage>
</organism>
<name>A0A1S8L6U9_9CLOT</name>
<protein>
    <submittedName>
        <fullName evidence="1">N-acetylmuramyl-L-alanine amidase</fullName>
        <ecNumber evidence="1">3.5.1.28</ecNumber>
    </submittedName>
</protein>
<dbReference type="Gene3D" id="3.40.710.10">
    <property type="entry name" value="DD-peptidase/beta-lactamase superfamily"/>
    <property type="match status" value="1"/>
</dbReference>
<sequence length="351" mass="39419">MSVDINRLNKAFDLIEEGVLKGYFPGAVAAVGNKGGIIKLESFGKRCIYKEELSMNENTLFDLASLTKVVATNTLFMIFLEKGLISVYDNVDYYLKDFSGKDKDKITIFNLLTHTAGFISCEPLYEICKDYEDAISYICKSELLYKPGEKCSYSDFSYILLAYILEKIGSERLDTLCERYIFKPLNMRNTTFKPQGNNIAATEVDKDTNKPLIGICHDENGRFFGGISGHAGLFSDIEDLCTFAHMLINEGNGFISKAAFRAMTTNHTIGLEDNRGYGWCIKGDKNSFMGDMAFKETFGHNGFTGTSLWVDIKNDVYAILLTNRVHPTRNNSNIIRFRRIFSNAVLASVKG</sequence>
<keyword evidence="2" id="KW-1185">Reference proteome</keyword>
<dbReference type="PANTHER" id="PTHR43283">
    <property type="entry name" value="BETA-LACTAMASE-RELATED"/>
    <property type="match status" value="1"/>
</dbReference>
<dbReference type="GO" id="GO:0008745">
    <property type="term" value="F:N-acetylmuramoyl-L-alanine amidase activity"/>
    <property type="evidence" value="ECO:0007669"/>
    <property type="project" value="UniProtKB-EC"/>
</dbReference>
<gene>
    <name evidence="1" type="primary">amiE</name>
    <name evidence="1" type="ORF">CROST_004200</name>
</gene>
<dbReference type="EC" id="3.5.1.28" evidence="1"/>
<evidence type="ECO:0000313" key="2">
    <source>
        <dbReference type="Proteomes" id="UP000190951"/>
    </source>
</evidence>
<keyword evidence="1" id="KW-0378">Hydrolase</keyword>
<dbReference type="Proteomes" id="UP000190951">
    <property type="component" value="Chromosome"/>
</dbReference>
<reference evidence="1 2" key="1">
    <citation type="submission" date="2022-04" db="EMBL/GenBank/DDBJ databases">
        <title>Genome sequence of C. roseum typestrain.</title>
        <authorList>
            <person name="Poehlein A."/>
            <person name="Schoch T."/>
            <person name="Duerre P."/>
            <person name="Daniel R."/>
        </authorList>
    </citation>
    <scope>NUCLEOTIDE SEQUENCE [LARGE SCALE GENOMIC DNA]</scope>
    <source>
        <strain evidence="1 2">DSM 7320</strain>
    </source>
</reference>
<dbReference type="InterPro" id="IPR050789">
    <property type="entry name" value="Diverse_Enzym_Activities"/>
</dbReference>
<dbReference type="InterPro" id="IPR001466">
    <property type="entry name" value="Beta-lactam-related"/>
</dbReference>
<proteinExistence type="predicted"/>
<dbReference type="STRING" id="84029.CROST_20260"/>
<dbReference type="InterPro" id="IPR012338">
    <property type="entry name" value="Beta-lactam/transpept-like"/>
</dbReference>
<dbReference type="SUPFAM" id="SSF56601">
    <property type="entry name" value="beta-lactamase/transpeptidase-like"/>
    <property type="match status" value="1"/>
</dbReference>
<dbReference type="PANTHER" id="PTHR43283:SF11">
    <property type="entry name" value="BETA-LACTAMASE-RELATED DOMAIN-CONTAINING PROTEIN"/>
    <property type="match status" value="1"/>
</dbReference>
<dbReference type="AlphaFoldDB" id="A0A1S8L6U9"/>